<evidence type="ECO:0000313" key="2">
    <source>
        <dbReference type="Proteomes" id="UP001500067"/>
    </source>
</evidence>
<reference evidence="2" key="1">
    <citation type="journal article" date="2019" name="Int. J. Syst. Evol. Microbiol.">
        <title>The Global Catalogue of Microorganisms (GCM) 10K type strain sequencing project: providing services to taxonomists for standard genome sequencing and annotation.</title>
        <authorList>
            <consortium name="The Broad Institute Genomics Platform"/>
            <consortium name="The Broad Institute Genome Sequencing Center for Infectious Disease"/>
            <person name="Wu L."/>
            <person name="Ma J."/>
        </authorList>
    </citation>
    <scope>NUCLEOTIDE SEQUENCE [LARGE SCALE GENOMIC DNA]</scope>
    <source>
        <strain evidence="2">JCM 32105</strain>
    </source>
</reference>
<dbReference type="Gene3D" id="2.180.10.10">
    <property type="entry name" value="RHS repeat-associated core"/>
    <property type="match status" value="1"/>
</dbReference>
<proteinExistence type="predicted"/>
<evidence type="ECO:0008006" key="3">
    <source>
        <dbReference type="Google" id="ProtNLM"/>
    </source>
</evidence>
<protein>
    <recommendedName>
        <fullName evidence="3">RHS repeat protein</fullName>
    </recommendedName>
</protein>
<accession>A0ABP8N636</accession>
<dbReference type="Proteomes" id="UP001500067">
    <property type="component" value="Unassembled WGS sequence"/>
</dbReference>
<evidence type="ECO:0000313" key="1">
    <source>
        <dbReference type="EMBL" id="GAA4460524.1"/>
    </source>
</evidence>
<dbReference type="EMBL" id="BAABFA010000004">
    <property type="protein sequence ID" value="GAA4460524.1"/>
    <property type="molecule type" value="Genomic_DNA"/>
</dbReference>
<organism evidence="1 2">
    <name type="scientific">Nemorincola caseinilytica</name>
    <dbReference type="NCBI Taxonomy" id="2054315"/>
    <lineage>
        <taxon>Bacteria</taxon>
        <taxon>Pseudomonadati</taxon>
        <taxon>Bacteroidota</taxon>
        <taxon>Chitinophagia</taxon>
        <taxon>Chitinophagales</taxon>
        <taxon>Chitinophagaceae</taxon>
        <taxon>Nemorincola</taxon>
    </lineage>
</organism>
<keyword evidence="2" id="KW-1185">Reference proteome</keyword>
<name>A0ABP8N636_9BACT</name>
<sequence>MAISCGENKKENENNGIIVKKSARTRVKGRIIEKVRVVQIPLTAGENNLRGVVHTVAYTTYGYDTKAERALRDSGLNVYDEQGRLTRQDAWDKKGNKKWECVYEYDKTGKLTRWMLNMIAKGVQDTTTFAYDTKGNKIKAETRANDPAISGRKEYTYDEQGNETSVTEYASGNKIRSLSRSNYNNMGDQVVLADLFPDRTPYMTRTATYDLYGSIVSLQLYVGDSMTSKSVMTNDGRGKHVEIKMYDGKGRFSGRAAYAYDTSGNMVEHTNYDASDAPADTRTVLEHEYDSAGNVTRTVTYTEKKGKRSPQNSVVYRYTYYRK</sequence>
<comment type="caution">
    <text evidence="1">The sequence shown here is derived from an EMBL/GenBank/DDBJ whole genome shotgun (WGS) entry which is preliminary data.</text>
</comment>
<gene>
    <name evidence="1" type="ORF">GCM10023093_03310</name>
</gene>